<dbReference type="EMBL" id="CAJNOH010000181">
    <property type="protein sequence ID" value="CAF0930674.1"/>
    <property type="molecule type" value="Genomic_DNA"/>
</dbReference>
<name>A0A814BQL6_9BILA</name>
<gene>
    <name evidence="9" type="ORF">JXQ802_LOCUS18859</name>
    <name evidence="8" type="ORF">PYM288_LOCUS11034</name>
</gene>
<keyword evidence="2 5" id="KW-0812">Transmembrane</keyword>
<feature type="transmembrane region" description="Helical" evidence="5">
    <location>
        <begin position="157"/>
        <end position="176"/>
    </location>
</feature>
<evidence type="ECO:0000313" key="10">
    <source>
        <dbReference type="Proteomes" id="UP000663854"/>
    </source>
</evidence>
<feature type="signal peptide" evidence="6">
    <location>
        <begin position="1"/>
        <end position="16"/>
    </location>
</feature>
<comment type="caution">
    <text evidence="8">The sequence shown here is derived from an EMBL/GenBank/DDBJ whole genome shotgun (WGS) entry which is preliminary data.</text>
</comment>
<reference evidence="8" key="1">
    <citation type="submission" date="2021-02" db="EMBL/GenBank/DDBJ databases">
        <authorList>
            <person name="Nowell W R."/>
        </authorList>
    </citation>
    <scope>NUCLEOTIDE SEQUENCE</scope>
</reference>
<dbReference type="Proteomes" id="UP000663870">
    <property type="component" value="Unassembled WGS sequence"/>
</dbReference>
<keyword evidence="11" id="KW-1185">Reference proteome</keyword>
<proteinExistence type="predicted"/>
<dbReference type="EMBL" id="CAJNOL010000504">
    <property type="protein sequence ID" value="CAF1094236.1"/>
    <property type="molecule type" value="Genomic_DNA"/>
</dbReference>
<keyword evidence="6" id="KW-0732">Signal</keyword>
<protein>
    <recommendedName>
        <fullName evidence="7">TM2 domain-containing protein</fullName>
    </recommendedName>
</protein>
<feature type="transmembrane region" description="Helical" evidence="5">
    <location>
        <begin position="97"/>
        <end position="115"/>
    </location>
</feature>
<dbReference type="InterPro" id="IPR007829">
    <property type="entry name" value="TM2"/>
</dbReference>
<dbReference type="Pfam" id="PF05154">
    <property type="entry name" value="TM2"/>
    <property type="match status" value="1"/>
</dbReference>
<dbReference type="GO" id="GO:0016020">
    <property type="term" value="C:membrane"/>
    <property type="evidence" value="ECO:0007669"/>
    <property type="project" value="UniProtKB-SubCell"/>
</dbReference>
<evidence type="ECO:0000256" key="4">
    <source>
        <dbReference type="ARBA" id="ARBA00023136"/>
    </source>
</evidence>
<accession>A0A814BQL6</accession>
<evidence type="ECO:0000256" key="1">
    <source>
        <dbReference type="ARBA" id="ARBA00004141"/>
    </source>
</evidence>
<dbReference type="AlphaFoldDB" id="A0A814BQL6"/>
<sequence length="197" mass="22287">MTNFIQLLIGITLVLTFDCLININSSPIDGPPVVVDLNIGNINVGQDHKCTIDIHCNGHGQCRLNETGCDCDRGWITYDNRADTNKYCDYQQRSKKLAFFLSLFFGFFGIDWFYLSRGHLGYIVVGLLKLLIGCGCCSAWSLTYFRPEIQNTESVKTKLNGVGIFFSLITFVWWIVDWARILGNKFPDGRAVGLIPW</sequence>
<feature type="domain" description="TM2" evidence="7">
    <location>
        <begin position="91"/>
        <end position="142"/>
    </location>
</feature>
<evidence type="ECO:0000259" key="7">
    <source>
        <dbReference type="Pfam" id="PF05154"/>
    </source>
</evidence>
<organism evidence="8 10">
    <name type="scientific">Rotaria sordida</name>
    <dbReference type="NCBI Taxonomy" id="392033"/>
    <lineage>
        <taxon>Eukaryota</taxon>
        <taxon>Metazoa</taxon>
        <taxon>Spiralia</taxon>
        <taxon>Gnathifera</taxon>
        <taxon>Rotifera</taxon>
        <taxon>Eurotatoria</taxon>
        <taxon>Bdelloidea</taxon>
        <taxon>Philodinida</taxon>
        <taxon>Philodinidae</taxon>
        <taxon>Rotaria</taxon>
    </lineage>
</organism>
<evidence type="ECO:0000313" key="11">
    <source>
        <dbReference type="Proteomes" id="UP000663870"/>
    </source>
</evidence>
<feature type="transmembrane region" description="Helical" evidence="5">
    <location>
        <begin position="121"/>
        <end position="145"/>
    </location>
</feature>
<dbReference type="Proteomes" id="UP000663854">
    <property type="component" value="Unassembled WGS sequence"/>
</dbReference>
<evidence type="ECO:0000256" key="5">
    <source>
        <dbReference type="SAM" id="Phobius"/>
    </source>
</evidence>
<feature type="chain" id="PRO_5036223956" description="TM2 domain-containing protein" evidence="6">
    <location>
        <begin position="17"/>
        <end position="197"/>
    </location>
</feature>
<evidence type="ECO:0000313" key="9">
    <source>
        <dbReference type="EMBL" id="CAF1094236.1"/>
    </source>
</evidence>
<evidence type="ECO:0000256" key="2">
    <source>
        <dbReference type="ARBA" id="ARBA00022692"/>
    </source>
</evidence>
<keyword evidence="4 5" id="KW-0472">Membrane</keyword>
<keyword evidence="3 5" id="KW-1133">Transmembrane helix</keyword>
<comment type="subcellular location">
    <subcellularLocation>
        <location evidence="1">Membrane</location>
        <topology evidence="1">Multi-pass membrane protein</topology>
    </subcellularLocation>
</comment>
<evidence type="ECO:0000256" key="3">
    <source>
        <dbReference type="ARBA" id="ARBA00022989"/>
    </source>
</evidence>
<evidence type="ECO:0000313" key="8">
    <source>
        <dbReference type="EMBL" id="CAF0930674.1"/>
    </source>
</evidence>
<evidence type="ECO:0000256" key="6">
    <source>
        <dbReference type="SAM" id="SignalP"/>
    </source>
</evidence>